<sequence>MAYPGSGQTGTPDDLNAEREYKALPQHMNTVAGNEILVLDAVKRYAAPVLLSEIDNAKPFTLVAKVKAQFPATYDAGTLYIWAKDDLWLKLEVERDERAKIRVVSVRTEGTSDDNNHDVVGEEAVYLKISSDTKTVGFYYSKDQKSWQMVRLFKNGYPQELWIGVSAQSPMGEGTEATFEGLSLSQESIEDFRLGQ</sequence>
<dbReference type="InterPro" id="IPR009784">
    <property type="entry name" value="DUF1349"/>
</dbReference>
<accession>A0ABT5HF88</accession>
<dbReference type="EMBL" id="JAQQKV010000001">
    <property type="protein sequence ID" value="MDC7674923.1"/>
    <property type="molecule type" value="Genomic_DNA"/>
</dbReference>
<dbReference type="SUPFAM" id="SSF49899">
    <property type="entry name" value="Concanavalin A-like lectins/glucanases"/>
    <property type="match status" value="1"/>
</dbReference>
<name>A0ABT5HF88_9CAUL</name>
<protein>
    <submittedName>
        <fullName evidence="1">DUF1349 domain-containing protein</fullName>
    </submittedName>
</protein>
<comment type="caution">
    <text evidence="1">The sequence shown here is derived from an EMBL/GenBank/DDBJ whole genome shotgun (WGS) entry which is preliminary data.</text>
</comment>
<gene>
    <name evidence="1" type="ORF">PQU98_02190</name>
</gene>
<dbReference type="PANTHER" id="PTHR35332">
    <property type="entry name" value="REGULATION OF ENOLASE PROTEIN 1"/>
    <property type="match status" value="1"/>
</dbReference>
<dbReference type="RefSeq" id="WP_272743234.1">
    <property type="nucleotide sequence ID" value="NZ_JAQQKV010000001.1"/>
</dbReference>
<reference evidence="1 2" key="1">
    <citation type="submission" date="2023-01" db="EMBL/GenBank/DDBJ databases">
        <title>Novel species of the genus Asticcacaulis isolated from rivers.</title>
        <authorList>
            <person name="Lu H."/>
        </authorList>
    </citation>
    <scope>NUCLEOTIDE SEQUENCE [LARGE SCALE GENOMIC DNA]</scope>
    <source>
        <strain evidence="1 2">LKC15W</strain>
    </source>
</reference>
<dbReference type="Pfam" id="PF07081">
    <property type="entry name" value="DUF1349"/>
    <property type="match status" value="1"/>
</dbReference>
<dbReference type="Proteomes" id="UP001218579">
    <property type="component" value="Unassembled WGS sequence"/>
</dbReference>
<dbReference type="Gene3D" id="2.60.120.200">
    <property type="match status" value="1"/>
</dbReference>
<evidence type="ECO:0000313" key="1">
    <source>
        <dbReference type="EMBL" id="MDC7674923.1"/>
    </source>
</evidence>
<dbReference type="InterPro" id="IPR013320">
    <property type="entry name" value="ConA-like_dom_sf"/>
</dbReference>
<evidence type="ECO:0000313" key="2">
    <source>
        <dbReference type="Proteomes" id="UP001218579"/>
    </source>
</evidence>
<organism evidence="1 2">
    <name type="scientific">Asticcacaulis machinosus</name>
    <dbReference type="NCBI Taxonomy" id="2984211"/>
    <lineage>
        <taxon>Bacteria</taxon>
        <taxon>Pseudomonadati</taxon>
        <taxon>Pseudomonadota</taxon>
        <taxon>Alphaproteobacteria</taxon>
        <taxon>Caulobacterales</taxon>
        <taxon>Caulobacteraceae</taxon>
        <taxon>Asticcacaulis</taxon>
    </lineage>
</organism>
<keyword evidence="2" id="KW-1185">Reference proteome</keyword>
<proteinExistence type="predicted"/>
<dbReference type="PANTHER" id="PTHR35332:SF2">
    <property type="entry name" value="REGULATION OF ENOLASE PROTEIN 1"/>
    <property type="match status" value="1"/>
</dbReference>